<keyword evidence="1" id="KW-0378">Hydrolase</keyword>
<dbReference type="STRING" id="197479.BFW38_00350"/>
<evidence type="ECO:0000256" key="1">
    <source>
        <dbReference type="ARBA" id="ARBA00022801"/>
    </source>
</evidence>
<dbReference type="RefSeq" id="WP_068996609.1">
    <property type="nucleotide sequence ID" value="NZ_MDTQ01000001.1"/>
</dbReference>
<dbReference type="EMBL" id="MDTQ01000001">
    <property type="protein sequence ID" value="ODC02225.1"/>
    <property type="molecule type" value="Genomic_DNA"/>
</dbReference>
<feature type="binding site" evidence="3">
    <location>
        <position position="247"/>
    </location>
    <ligand>
        <name>a divalent metal cation</name>
        <dbReference type="ChEBI" id="CHEBI:60240"/>
    </ligand>
</feature>
<dbReference type="Gene3D" id="2.120.10.30">
    <property type="entry name" value="TolB, C-terminal domain"/>
    <property type="match status" value="1"/>
</dbReference>
<keyword evidence="3" id="KW-0862">Zinc</keyword>
<evidence type="ECO:0000256" key="2">
    <source>
        <dbReference type="PIRSR" id="PIRSR605511-1"/>
    </source>
</evidence>
<protein>
    <submittedName>
        <fullName evidence="5">Gluconolactonase</fullName>
    </submittedName>
</protein>
<dbReference type="InterPro" id="IPR013658">
    <property type="entry name" value="SGL"/>
</dbReference>
<dbReference type="AlphaFoldDB" id="A0A1E2V6D6"/>
<dbReference type="OrthoDB" id="241638at2"/>
<dbReference type="SUPFAM" id="SSF63829">
    <property type="entry name" value="Calcium-dependent phosphotriesterase"/>
    <property type="match status" value="1"/>
</dbReference>
<dbReference type="PRINTS" id="PR01790">
    <property type="entry name" value="SMP30FAMILY"/>
</dbReference>
<feature type="active site" description="Proton donor/acceptor" evidence="2">
    <location>
        <position position="247"/>
    </location>
</feature>
<dbReference type="Pfam" id="PF08450">
    <property type="entry name" value="SGL"/>
    <property type="match status" value="1"/>
</dbReference>
<comment type="cofactor">
    <cofactor evidence="3">
        <name>Zn(2+)</name>
        <dbReference type="ChEBI" id="CHEBI:29105"/>
    </cofactor>
    <text evidence="3">Binds 1 divalent metal cation per subunit.</text>
</comment>
<dbReference type="InterPro" id="IPR051262">
    <property type="entry name" value="SMP-30/CGR1_Lactonase"/>
</dbReference>
<reference evidence="5 6" key="1">
    <citation type="submission" date="2016-08" db="EMBL/GenBank/DDBJ databases">
        <authorList>
            <person name="Seilhamer J.J."/>
        </authorList>
    </citation>
    <scope>NUCLEOTIDE SEQUENCE [LARGE SCALE GENOMIC DNA]</scope>
    <source>
        <strain evidence="5 6">PH27A</strain>
    </source>
</reference>
<sequence length="318" mass="35422">MYASQLSATHVDTVSLSEPEYDVIDPRFRRLILPNTQLECLFTGCRWAEGPVWFNDGGYLLWSDIPNERILRWLPEVGVSTYRRSSNYANGHTRDRQGRLVSCQHGTRSVTRTELDGRITTLADAYQGKRLNSPNDVVVHRDGSIWFSDPTYGILTDYEGFQAEPEQTGSHVYRIDGHTGEVTCVGDDFQQPNGLAFSPDFSRLYVADSARTHDPDGAHHIREFELDSQGRLGTSRIFAEIEPGIPDGLRLDVEGNVWTSAGDGIQCFSPEGTLLGKIFIPEVVSNLTFGGLKNNRLFITANTSVYSIFVGVRGAQTL</sequence>
<evidence type="ECO:0000256" key="3">
    <source>
        <dbReference type="PIRSR" id="PIRSR605511-2"/>
    </source>
</evidence>
<accession>A0A1E2V6D6</accession>
<gene>
    <name evidence="5" type="ORF">BFW38_00350</name>
</gene>
<dbReference type="GO" id="GO:0046872">
    <property type="term" value="F:metal ion binding"/>
    <property type="evidence" value="ECO:0007669"/>
    <property type="project" value="UniProtKB-KW"/>
</dbReference>
<feature type="binding site" evidence="3">
    <location>
        <position position="49"/>
    </location>
    <ligand>
        <name>a divalent metal cation</name>
        <dbReference type="ChEBI" id="CHEBI:60240"/>
    </ligand>
</feature>
<keyword evidence="6" id="KW-1185">Reference proteome</keyword>
<dbReference type="Proteomes" id="UP000094291">
    <property type="component" value="Unassembled WGS sequence"/>
</dbReference>
<dbReference type="InterPro" id="IPR005511">
    <property type="entry name" value="SMP-30"/>
</dbReference>
<dbReference type="PANTHER" id="PTHR47572">
    <property type="entry name" value="LIPOPROTEIN-RELATED"/>
    <property type="match status" value="1"/>
</dbReference>
<evidence type="ECO:0000313" key="6">
    <source>
        <dbReference type="Proteomes" id="UP000094291"/>
    </source>
</evidence>
<feature type="binding site" evidence="3">
    <location>
        <position position="135"/>
    </location>
    <ligand>
        <name>substrate</name>
    </ligand>
</feature>
<dbReference type="GO" id="GO:0016787">
    <property type="term" value="F:hydrolase activity"/>
    <property type="evidence" value="ECO:0007669"/>
    <property type="project" value="UniProtKB-KW"/>
</dbReference>
<dbReference type="PANTHER" id="PTHR47572:SF4">
    <property type="entry name" value="LACTONASE DRP35"/>
    <property type="match status" value="1"/>
</dbReference>
<evidence type="ECO:0000313" key="5">
    <source>
        <dbReference type="EMBL" id="ODC02225.1"/>
    </source>
</evidence>
<comment type="caution">
    <text evidence="5">The sequence shown here is derived from an EMBL/GenBank/DDBJ whole genome shotgun (WGS) entry which is preliminary data.</text>
</comment>
<organism evidence="5 6">
    <name type="scientific">Terasakiispira papahanaumokuakeensis</name>
    <dbReference type="NCBI Taxonomy" id="197479"/>
    <lineage>
        <taxon>Bacteria</taxon>
        <taxon>Pseudomonadati</taxon>
        <taxon>Pseudomonadota</taxon>
        <taxon>Gammaproteobacteria</taxon>
        <taxon>Oceanospirillales</taxon>
        <taxon>Terasakiispira</taxon>
    </lineage>
</organism>
<feature type="binding site" evidence="3">
    <location>
        <position position="193"/>
    </location>
    <ligand>
        <name>a divalent metal cation</name>
        <dbReference type="ChEBI" id="CHEBI:60240"/>
    </ligand>
</feature>
<feature type="binding site" evidence="3">
    <location>
        <position position="159"/>
    </location>
    <ligand>
        <name>substrate</name>
    </ligand>
</feature>
<proteinExistence type="predicted"/>
<evidence type="ECO:0000259" key="4">
    <source>
        <dbReference type="Pfam" id="PF08450"/>
    </source>
</evidence>
<name>A0A1E2V6D6_9GAMM</name>
<dbReference type="InterPro" id="IPR011042">
    <property type="entry name" value="6-blade_b-propeller_TolB-like"/>
</dbReference>
<feature type="domain" description="SMP-30/Gluconolactonase/LRE-like region" evidence="4">
    <location>
        <begin position="47"/>
        <end position="301"/>
    </location>
</feature>
<keyword evidence="3" id="KW-0479">Metal-binding</keyword>